<dbReference type="Proteomes" id="UP000002069">
    <property type="component" value="Chromosome"/>
</dbReference>
<evidence type="ECO:0000256" key="2">
    <source>
        <dbReference type="ARBA" id="ARBA00009477"/>
    </source>
</evidence>
<dbReference type="Pfam" id="PF25917">
    <property type="entry name" value="BSH_RND"/>
    <property type="match status" value="1"/>
</dbReference>
<comment type="subcellular location">
    <subcellularLocation>
        <location evidence="1">Cell inner membrane</location>
        <topology evidence="1">Lipid-anchor</topology>
    </subcellularLocation>
</comment>
<dbReference type="PANTHER" id="PTHR30158:SF3">
    <property type="entry name" value="MULTIDRUG EFFLUX PUMP SUBUNIT ACRA-RELATED"/>
    <property type="match status" value="1"/>
</dbReference>
<keyword evidence="16" id="KW-1185">Reference proteome</keyword>
<dbReference type="EMBL" id="FN543093">
    <property type="protein sequence ID" value="CBA28744.1"/>
    <property type="molecule type" value="Genomic_DNA"/>
</dbReference>
<proteinExistence type="inferred from homology"/>
<dbReference type="Pfam" id="PF25967">
    <property type="entry name" value="RND-MFP_C"/>
    <property type="match status" value="1"/>
</dbReference>
<dbReference type="NCBIfam" id="TIGR01730">
    <property type="entry name" value="RND_mfp"/>
    <property type="match status" value="1"/>
</dbReference>
<dbReference type="Gene3D" id="1.10.287.470">
    <property type="entry name" value="Helix hairpin bin"/>
    <property type="match status" value="1"/>
</dbReference>
<evidence type="ECO:0000256" key="10">
    <source>
        <dbReference type="SAM" id="MobiDB-lite"/>
    </source>
</evidence>
<reference evidence="15 16" key="1">
    <citation type="journal article" date="2010" name="J. Bacteriol.">
        <title>Complete Genome Sequence of Cronobacter turicensis LMG 23827, a foodborne pathogen causing deaths in neonates.</title>
        <authorList>
            <person name="Stephan R."/>
            <person name="Lehner A."/>
            <person name="Tischler P."/>
            <person name="Rattei T."/>
        </authorList>
    </citation>
    <scope>NUCLEOTIDE SEQUENCE [LARGE SCALE GENOMIC DNA]</scope>
    <source>
        <strain evidence="16">DSM 18703 / CCUG 55852 / LMG 23827 / z3032</strain>
    </source>
</reference>
<feature type="domain" description="Multidrug resistance protein MdtA-like beta-barrel" evidence="13">
    <location>
        <begin position="224"/>
        <end position="313"/>
    </location>
</feature>
<dbReference type="Gene3D" id="2.40.30.170">
    <property type="match status" value="1"/>
</dbReference>
<protein>
    <submittedName>
        <fullName evidence="15">Acriflavine resistance protein A</fullName>
    </submittedName>
</protein>
<keyword evidence="4" id="KW-1003">Cell membrane</keyword>
<feature type="compositionally biased region" description="Low complexity" evidence="10">
    <location>
        <begin position="395"/>
        <end position="414"/>
    </location>
</feature>
<dbReference type="PATRIC" id="fig|693216.3.peg.1042"/>
<dbReference type="HOGENOM" id="CLU_018816_2_1_6"/>
<evidence type="ECO:0000256" key="8">
    <source>
        <dbReference type="ARBA" id="ARBA00023139"/>
    </source>
</evidence>
<reference evidence="16" key="2">
    <citation type="journal article" date="2011" name="J. Bacteriol.">
        <title>Complete genome sequence of Cronobacter turicensis LMG 23827, a food-borne pathogen causing deaths in neonates.</title>
        <authorList>
            <person name="Stephan R."/>
            <person name="Lehner A."/>
            <person name="Tischler P."/>
            <person name="Rattei T."/>
        </authorList>
    </citation>
    <scope>NUCLEOTIDE SEQUENCE [LARGE SCALE GENOMIC DNA]</scope>
    <source>
        <strain evidence="16">DSM 18703 / CCUG 55852 / LMG 23827 / z3032</strain>
    </source>
</reference>
<dbReference type="Gene3D" id="2.40.50.100">
    <property type="match status" value="1"/>
</dbReference>
<sequence>MGHFLESNTRGLDMNKNRGFTPLAVVLMLSGSFALTGCDGEQAQQQAPQAPEVGVVTLKSEPLQITTELPGRTLAYRVAEVRPQVSGIILKRNFEEGSEIKAGVSLYQIDPAPYQASYESAKGDLAKAQASANIAQVTLSRYQKLLGTQYISKQDYDNAQAEAQQANAAVVAAKAAVETARINLAYTKVTSPISGRIGKSNVTEGALVQNGQTTALAVVQQLDPIYVDVTQSSNDFLRLKQELASGQLKQENGKAKVTLSTADGLKYPQDGTLEFSDVTVDQTTGSITLRAIFPNPDHTLLPGMFVRARLEEGVNPTAILVPQQGVTRTPRGDATVMVVGEGDKVEVRPVTVGQAMGDKWVVTDGVKAGDRVIISGLQKVRPGAQVKAQEVTDNQQQQKQSGAAGQTQSQQPQS</sequence>
<dbReference type="InterPro" id="IPR058628">
    <property type="entry name" value="AcrA"/>
</dbReference>
<evidence type="ECO:0000256" key="6">
    <source>
        <dbReference type="ARBA" id="ARBA00022729"/>
    </source>
</evidence>
<dbReference type="FunFam" id="2.40.30.170:FF:000001">
    <property type="entry name" value="Multidrug resistance efflux transporter MdtE"/>
    <property type="match status" value="1"/>
</dbReference>
<dbReference type="GO" id="GO:0046677">
    <property type="term" value="P:response to antibiotic"/>
    <property type="evidence" value="ECO:0007669"/>
    <property type="project" value="TreeGrafter"/>
</dbReference>
<feature type="domain" description="Multidrug resistance protein MdtA-like barrel-sandwich hybrid" evidence="12">
    <location>
        <begin position="77"/>
        <end position="220"/>
    </location>
</feature>
<comment type="similarity">
    <text evidence="2">Belongs to the membrane fusion protein (MFP) (TC 8.A.1) family.</text>
</comment>
<dbReference type="KEGG" id="ctu:CTU_10700"/>
<keyword evidence="8" id="KW-0564">Palmitate</keyword>
<evidence type="ECO:0000256" key="9">
    <source>
        <dbReference type="ARBA" id="ARBA00023288"/>
    </source>
</evidence>
<dbReference type="InterPro" id="IPR006143">
    <property type="entry name" value="RND_pump_MFP"/>
</dbReference>
<dbReference type="GO" id="GO:0015721">
    <property type="term" value="P:bile acid and bile salt transport"/>
    <property type="evidence" value="ECO:0007669"/>
    <property type="project" value="TreeGrafter"/>
</dbReference>
<dbReference type="AlphaFoldDB" id="C9XXT6"/>
<keyword evidence="7" id="KW-0472">Membrane</keyword>
<dbReference type="InterPro" id="IPR058624">
    <property type="entry name" value="MdtA-like_HH"/>
</dbReference>
<feature type="region of interest" description="Disordered" evidence="10">
    <location>
        <begin position="385"/>
        <end position="414"/>
    </location>
</feature>
<name>C9XXT6_CROTZ</name>
<dbReference type="Pfam" id="PF25876">
    <property type="entry name" value="HH_MFP_RND"/>
    <property type="match status" value="1"/>
</dbReference>
<keyword evidence="3" id="KW-0813">Transport</keyword>
<dbReference type="FunFam" id="2.40.420.20:FF:000001">
    <property type="entry name" value="Efflux RND transporter periplasmic adaptor subunit"/>
    <property type="match status" value="1"/>
</dbReference>
<organism evidence="15 16">
    <name type="scientific">Cronobacter turicensis (strain DSM 18703 / CCUG 55852 / LMG 23827 / z3032)</name>
    <dbReference type="NCBI Taxonomy" id="693216"/>
    <lineage>
        <taxon>Bacteria</taxon>
        <taxon>Pseudomonadati</taxon>
        <taxon>Pseudomonadota</taxon>
        <taxon>Gammaproteobacteria</taxon>
        <taxon>Enterobacterales</taxon>
        <taxon>Enterobacteriaceae</taxon>
        <taxon>Cronobacter</taxon>
    </lineage>
</organism>
<evidence type="ECO:0000259" key="12">
    <source>
        <dbReference type="Pfam" id="PF25917"/>
    </source>
</evidence>
<dbReference type="GO" id="GO:0005886">
    <property type="term" value="C:plasma membrane"/>
    <property type="evidence" value="ECO:0007669"/>
    <property type="project" value="UniProtKB-SubCell"/>
</dbReference>
<evidence type="ECO:0000256" key="7">
    <source>
        <dbReference type="ARBA" id="ARBA00023136"/>
    </source>
</evidence>
<keyword evidence="6" id="KW-0732">Signal</keyword>
<dbReference type="Pfam" id="PF25944">
    <property type="entry name" value="Beta-barrel_RND"/>
    <property type="match status" value="1"/>
</dbReference>
<evidence type="ECO:0000313" key="15">
    <source>
        <dbReference type="EMBL" id="CBA28744.1"/>
    </source>
</evidence>
<dbReference type="GO" id="GO:0140330">
    <property type="term" value="P:xenobiotic detoxification by transmembrane export across the cell outer membrane"/>
    <property type="evidence" value="ECO:0007669"/>
    <property type="project" value="UniProtKB-ARBA"/>
</dbReference>
<evidence type="ECO:0000259" key="13">
    <source>
        <dbReference type="Pfam" id="PF25944"/>
    </source>
</evidence>
<feature type="domain" description="Multidrug resistance protein MdtA-like alpha-helical hairpin" evidence="11">
    <location>
        <begin position="118"/>
        <end position="187"/>
    </location>
</feature>
<keyword evidence="9" id="KW-0449">Lipoprotein</keyword>
<evidence type="ECO:0000259" key="11">
    <source>
        <dbReference type="Pfam" id="PF25876"/>
    </source>
</evidence>
<dbReference type="PANTHER" id="PTHR30158">
    <property type="entry name" value="ACRA/E-RELATED COMPONENT OF DRUG EFFLUX TRANSPORTER"/>
    <property type="match status" value="1"/>
</dbReference>
<dbReference type="InterPro" id="IPR058625">
    <property type="entry name" value="MdtA-like_BSH"/>
</dbReference>
<dbReference type="GO" id="GO:0022857">
    <property type="term" value="F:transmembrane transporter activity"/>
    <property type="evidence" value="ECO:0007669"/>
    <property type="project" value="InterPro"/>
</dbReference>
<evidence type="ECO:0000313" key="16">
    <source>
        <dbReference type="Proteomes" id="UP000002069"/>
    </source>
</evidence>
<dbReference type="Gene3D" id="2.40.420.20">
    <property type="match status" value="1"/>
</dbReference>
<gene>
    <name evidence="15" type="primary">acrA</name>
    <name evidence="15" type="ordered locus">Ctu_10700</name>
</gene>
<accession>C9XXT6</accession>
<dbReference type="SUPFAM" id="SSF111369">
    <property type="entry name" value="HlyD-like secretion proteins"/>
    <property type="match status" value="1"/>
</dbReference>
<dbReference type="FunFam" id="1.10.287.470:FF:000002">
    <property type="entry name" value="Efflux RND transporter periplasmic adaptor subunit"/>
    <property type="match status" value="1"/>
</dbReference>
<dbReference type="NCBIfam" id="NF011604">
    <property type="entry name" value="PRK15030.1"/>
    <property type="match status" value="1"/>
</dbReference>
<dbReference type="InterPro" id="IPR058627">
    <property type="entry name" value="MdtA-like_C"/>
</dbReference>
<dbReference type="InterPro" id="IPR058626">
    <property type="entry name" value="MdtA-like_b-barrel"/>
</dbReference>
<evidence type="ECO:0000256" key="5">
    <source>
        <dbReference type="ARBA" id="ARBA00022519"/>
    </source>
</evidence>
<keyword evidence="5" id="KW-0997">Cell inner membrane</keyword>
<evidence type="ECO:0000256" key="1">
    <source>
        <dbReference type="ARBA" id="ARBA00004519"/>
    </source>
</evidence>
<evidence type="ECO:0000256" key="3">
    <source>
        <dbReference type="ARBA" id="ARBA00022448"/>
    </source>
</evidence>
<evidence type="ECO:0000256" key="4">
    <source>
        <dbReference type="ARBA" id="ARBA00022475"/>
    </source>
</evidence>
<evidence type="ECO:0000259" key="14">
    <source>
        <dbReference type="Pfam" id="PF25967"/>
    </source>
</evidence>
<feature type="domain" description="Multidrug resistance protein MdtA-like C-terminal permuted SH3" evidence="14">
    <location>
        <begin position="318"/>
        <end position="379"/>
    </location>
</feature>